<keyword evidence="3" id="KW-1185">Reference proteome</keyword>
<dbReference type="InterPro" id="IPR050169">
    <property type="entry name" value="Krueppel_C2H2_ZnF"/>
</dbReference>
<dbReference type="PANTHER" id="PTHR23232:SF133">
    <property type="entry name" value="RIKEN CDNA 1700020N01 GENE"/>
    <property type="match status" value="1"/>
</dbReference>
<reference evidence="2" key="2">
    <citation type="submission" date="2025-09" db="UniProtKB">
        <authorList>
            <consortium name="Ensembl"/>
        </authorList>
    </citation>
    <scope>IDENTIFICATION</scope>
</reference>
<dbReference type="GO" id="GO:0006355">
    <property type="term" value="P:regulation of DNA-templated transcription"/>
    <property type="evidence" value="ECO:0007669"/>
    <property type="project" value="InterPro"/>
</dbReference>
<dbReference type="Pfam" id="PF01352">
    <property type="entry name" value="KRAB"/>
    <property type="match status" value="1"/>
</dbReference>
<dbReference type="InterPro" id="IPR036051">
    <property type="entry name" value="KRAB_dom_sf"/>
</dbReference>
<evidence type="ECO:0000259" key="1">
    <source>
        <dbReference type="PROSITE" id="PS50805"/>
    </source>
</evidence>
<dbReference type="GeneTree" id="ENSGT01150000289889"/>
<accession>A0A8C3F6U1</accession>
<dbReference type="PROSITE" id="PS50805">
    <property type="entry name" value="KRAB"/>
    <property type="match status" value="1"/>
</dbReference>
<dbReference type="AlphaFoldDB" id="A0A8C3F6U1"/>
<dbReference type="PANTHER" id="PTHR23232">
    <property type="entry name" value="KRAB DOMAIN C2H2 ZINC FINGER"/>
    <property type="match status" value="1"/>
</dbReference>
<dbReference type="InterPro" id="IPR001909">
    <property type="entry name" value="KRAB"/>
</dbReference>
<dbReference type="CDD" id="cd07765">
    <property type="entry name" value="KRAB_A-box"/>
    <property type="match status" value="1"/>
</dbReference>
<feature type="domain" description="KRAB" evidence="1">
    <location>
        <begin position="14"/>
        <end position="80"/>
    </location>
</feature>
<dbReference type="SMART" id="SM00349">
    <property type="entry name" value="KRAB"/>
    <property type="match status" value="1"/>
</dbReference>
<dbReference type="SUPFAM" id="SSF109640">
    <property type="entry name" value="KRAB domain (Kruppel-associated box)"/>
    <property type="match status" value="1"/>
</dbReference>
<dbReference type="Gene3D" id="6.10.140.140">
    <property type="match status" value="1"/>
</dbReference>
<proteinExistence type="predicted"/>
<sequence>MHKRWALLRDLGPVTFEEVAVYFTREEGALLDPAQRALYRAIMQENYETKLWGLSSTRISLCWKFFPWFLRLKETLSHRPHNSCVILFPSHSPPLIPEGSAPTLSVKSP</sequence>
<reference evidence="2" key="1">
    <citation type="submission" date="2025-08" db="UniProtKB">
        <authorList>
            <consortium name="Ensembl"/>
        </authorList>
    </citation>
    <scope>IDENTIFICATION</scope>
</reference>
<dbReference type="Proteomes" id="UP000694380">
    <property type="component" value="Unplaced"/>
</dbReference>
<name>A0A8C3F6U1_CHRPI</name>
<organism evidence="2 3">
    <name type="scientific">Chrysemys picta bellii</name>
    <name type="common">Western painted turtle</name>
    <name type="synonym">Emys bellii</name>
    <dbReference type="NCBI Taxonomy" id="8478"/>
    <lineage>
        <taxon>Eukaryota</taxon>
        <taxon>Metazoa</taxon>
        <taxon>Chordata</taxon>
        <taxon>Craniata</taxon>
        <taxon>Vertebrata</taxon>
        <taxon>Euteleostomi</taxon>
        <taxon>Archelosauria</taxon>
        <taxon>Testudinata</taxon>
        <taxon>Testudines</taxon>
        <taxon>Cryptodira</taxon>
        <taxon>Durocryptodira</taxon>
        <taxon>Testudinoidea</taxon>
        <taxon>Emydidae</taxon>
        <taxon>Chrysemys</taxon>
    </lineage>
</organism>
<protein>
    <recommendedName>
        <fullName evidence="1">KRAB domain-containing protein</fullName>
    </recommendedName>
</protein>
<evidence type="ECO:0000313" key="2">
    <source>
        <dbReference type="Ensembl" id="ENSCPBP00000003953.1"/>
    </source>
</evidence>
<dbReference type="Ensembl" id="ENSCPBT00000004823.1">
    <property type="protein sequence ID" value="ENSCPBP00000003953.1"/>
    <property type="gene ID" value="ENSCPBG00000003214.1"/>
</dbReference>
<evidence type="ECO:0000313" key="3">
    <source>
        <dbReference type="Proteomes" id="UP000694380"/>
    </source>
</evidence>